<comment type="similarity">
    <text evidence="1">Belongs to the membrane fusion protein (MFP) (TC 8.A.1) family.</text>
</comment>
<dbReference type="GO" id="GO:0019898">
    <property type="term" value="C:extrinsic component of membrane"/>
    <property type="evidence" value="ECO:0007669"/>
    <property type="project" value="InterPro"/>
</dbReference>
<feature type="region of interest" description="Disordered" evidence="4">
    <location>
        <begin position="471"/>
        <end position="497"/>
    </location>
</feature>
<dbReference type="GO" id="GO:1990195">
    <property type="term" value="C:macrolide transmembrane transporter complex"/>
    <property type="evidence" value="ECO:0007669"/>
    <property type="project" value="InterPro"/>
</dbReference>
<dbReference type="Gene3D" id="2.40.50.100">
    <property type="match status" value="1"/>
</dbReference>
<gene>
    <name evidence="7" type="ORF">ABOD76_12530</name>
</gene>
<dbReference type="EMBL" id="CP158299">
    <property type="protein sequence ID" value="XBV87089.1"/>
    <property type="molecule type" value="Genomic_DNA"/>
</dbReference>
<evidence type="ECO:0000256" key="3">
    <source>
        <dbReference type="SAM" id="Coils"/>
    </source>
</evidence>
<dbReference type="PANTHER" id="PTHR30469">
    <property type="entry name" value="MULTIDRUG RESISTANCE PROTEIN MDTA"/>
    <property type="match status" value="1"/>
</dbReference>
<name>A0AAU7UGM1_9DEIO</name>
<dbReference type="GO" id="GO:0030313">
    <property type="term" value="C:cell envelope"/>
    <property type="evidence" value="ECO:0007669"/>
    <property type="project" value="UniProtKB-SubCell"/>
</dbReference>
<dbReference type="GO" id="GO:1990961">
    <property type="term" value="P:xenobiotic detoxification by transmembrane export across the plasma membrane"/>
    <property type="evidence" value="ECO:0007669"/>
    <property type="project" value="InterPro"/>
</dbReference>
<evidence type="ECO:0000256" key="4">
    <source>
        <dbReference type="SAM" id="MobiDB-lite"/>
    </source>
</evidence>
<feature type="compositionally biased region" description="Gly residues" evidence="4">
    <location>
        <begin position="74"/>
        <end position="83"/>
    </location>
</feature>
<dbReference type="GO" id="GO:1990281">
    <property type="term" value="C:efflux pump complex"/>
    <property type="evidence" value="ECO:0007669"/>
    <property type="project" value="TreeGrafter"/>
</dbReference>
<accession>A0AAU7UGM1</accession>
<dbReference type="Pfam" id="PF25989">
    <property type="entry name" value="YknX_C"/>
    <property type="match status" value="1"/>
</dbReference>
<reference evidence="7" key="1">
    <citation type="submission" date="2024-06" db="EMBL/GenBank/DDBJ databases">
        <title>Draft Genome Sequence of Deinococcus sonorensis Type Strain KR-87, a Biofilm Producing Representative of the Genus Deinococcus.</title>
        <authorList>
            <person name="Boren L.S."/>
            <person name="Grosso R.A."/>
            <person name="Hugenberg-Cox A.N."/>
            <person name="Hill J.T.E."/>
            <person name="Albert C.M."/>
            <person name="Tuohy J.M."/>
        </authorList>
    </citation>
    <scope>NUCLEOTIDE SEQUENCE</scope>
    <source>
        <strain evidence="7">KR-87</strain>
    </source>
</reference>
<protein>
    <submittedName>
        <fullName evidence="7">Efflux RND transporter periplasmic adaptor subunit</fullName>
    </submittedName>
</protein>
<dbReference type="SUPFAM" id="SSF56954">
    <property type="entry name" value="Outer membrane efflux proteins (OEP)"/>
    <property type="match status" value="1"/>
</dbReference>
<dbReference type="InterPro" id="IPR058637">
    <property type="entry name" value="YknX-like_C"/>
</dbReference>
<keyword evidence="2 3" id="KW-0175">Coiled coil</keyword>
<proteinExistence type="inferred from homology"/>
<feature type="region of interest" description="Disordered" evidence="4">
    <location>
        <begin position="57"/>
        <end position="126"/>
    </location>
</feature>
<evidence type="ECO:0000256" key="2">
    <source>
        <dbReference type="ARBA" id="ARBA00023054"/>
    </source>
</evidence>
<feature type="compositionally biased region" description="Low complexity" evidence="4">
    <location>
        <begin position="107"/>
        <end position="126"/>
    </location>
</feature>
<evidence type="ECO:0000259" key="5">
    <source>
        <dbReference type="Pfam" id="PF25917"/>
    </source>
</evidence>
<dbReference type="InterPro" id="IPR058625">
    <property type="entry name" value="MdtA-like_BSH"/>
</dbReference>
<sequence>MQQTSPSRDPGISAPTPPPPTGGSGPASRRWWLLGIPLLLAAGYTGYLIGRPAGGAGGAGGFSQGQSGAAPSGFGSGGAGSGYSGTRSRTGAAGADTRSGSGQSGAADTTSRTVTPVTATTVKAGTLTTQRSATGTVSSAQTSSVTARASGAVSAVPVKVGDTVRAGQTVIQQSNSDLDLSVQSARTALASAQVNLATQTNQTSANRGQLQQQVISAQAALQSAQTSYAANQRLYDIGAISRTDLDTSSSQVASARAALSTAQNNLAQNGRAGSESLRTLQLAVQQAQISLSQAQQNAAAARVTAPFDGQITALNVAGGEYLSAGSPAFSIVSSQRQVSFSVPPSEIATFPVGRQVSFVSGQKTYTLKVVQNPGAPTNNTVQLVGRFVNSPAPALGTVGAVQYASAVGKGIIVPSTALQTDNNDSSVFVVQGGKAVSRPVTVIGQSGGQSVVSGLTAGSQVITEPPAGLLDGAAVTTAPSAQRSAGGPPAGGPGGAP</sequence>
<evidence type="ECO:0000259" key="6">
    <source>
        <dbReference type="Pfam" id="PF25989"/>
    </source>
</evidence>
<dbReference type="RefSeq" id="WP_350245201.1">
    <property type="nucleotide sequence ID" value="NZ_CP158299.1"/>
</dbReference>
<dbReference type="GO" id="GO:0015562">
    <property type="term" value="F:efflux transmembrane transporter activity"/>
    <property type="evidence" value="ECO:0007669"/>
    <property type="project" value="InterPro"/>
</dbReference>
<dbReference type="KEGG" id="dsc:ABOD76_12530"/>
<feature type="coiled-coil region" evidence="3">
    <location>
        <begin position="277"/>
        <end position="304"/>
    </location>
</feature>
<dbReference type="Gene3D" id="2.40.420.20">
    <property type="match status" value="1"/>
</dbReference>
<feature type="domain" description="YknX-like C-terminal permuted SH3-like" evidence="6">
    <location>
        <begin position="411"/>
        <end position="476"/>
    </location>
</feature>
<evidence type="ECO:0000313" key="7">
    <source>
        <dbReference type="EMBL" id="XBV87089.1"/>
    </source>
</evidence>
<feature type="region of interest" description="Disordered" evidence="4">
    <location>
        <begin position="1"/>
        <end position="26"/>
    </location>
</feature>
<organism evidence="7">
    <name type="scientific">Deinococcus sonorensis KR-87</name>
    <dbReference type="NCBI Taxonomy" id="694439"/>
    <lineage>
        <taxon>Bacteria</taxon>
        <taxon>Thermotogati</taxon>
        <taxon>Deinococcota</taxon>
        <taxon>Deinococci</taxon>
        <taxon>Deinococcales</taxon>
        <taxon>Deinococcaceae</taxon>
        <taxon>Deinococcus</taxon>
    </lineage>
</organism>
<dbReference type="InterPro" id="IPR006143">
    <property type="entry name" value="RND_pump_MFP"/>
</dbReference>
<feature type="domain" description="Multidrug resistance protein MdtA-like barrel-sandwich hybrid" evidence="5">
    <location>
        <begin position="142"/>
        <end position="332"/>
    </location>
</feature>
<dbReference type="InterPro" id="IPR030190">
    <property type="entry name" value="MacA_alpha-hairpin_sf"/>
</dbReference>
<dbReference type="Pfam" id="PF25917">
    <property type="entry name" value="BSH_RND"/>
    <property type="match status" value="1"/>
</dbReference>
<dbReference type="NCBIfam" id="TIGR01730">
    <property type="entry name" value="RND_mfp"/>
    <property type="match status" value="1"/>
</dbReference>
<feature type="compositionally biased region" description="Gly residues" evidence="4">
    <location>
        <begin position="488"/>
        <end position="497"/>
    </location>
</feature>
<dbReference type="AlphaFoldDB" id="A0AAU7UGM1"/>
<dbReference type="SUPFAM" id="SSF111369">
    <property type="entry name" value="HlyD-like secretion proteins"/>
    <property type="match status" value="2"/>
</dbReference>
<dbReference type="Gene3D" id="6.10.140.1990">
    <property type="match status" value="1"/>
</dbReference>
<feature type="compositionally biased region" description="Low complexity" evidence="4">
    <location>
        <begin position="64"/>
        <end position="73"/>
    </location>
</feature>
<evidence type="ECO:0000256" key="1">
    <source>
        <dbReference type="ARBA" id="ARBA00009477"/>
    </source>
</evidence>